<dbReference type="KEGG" id="tpe:Tpen_1293"/>
<dbReference type="InterPro" id="IPR005537">
    <property type="entry name" value="RAMP_III_fam"/>
</dbReference>
<name>A1RZR1_THEPD</name>
<evidence type="ECO:0000313" key="4">
    <source>
        <dbReference type="Proteomes" id="UP000000641"/>
    </source>
</evidence>
<keyword evidence="4" id="KW-1185">Reference proteome</keyword>
<dbReference type="InterPro" id="IPR052216">
    <property type="entry name" value="CRISPR_Csm3_endoribonuclease"/>
</dbReference>
<dbReference type="EMBL" id="CP000505">
    <property type="protein sequence ID" value="ABL78691.1"/>
    <property type="molecule type" value="Genomic_DNA"/>
</dbReference>
<proteinExistence type="predicted"/>
<evidence type="ECO:0000256" key="1">
    <source>
        <dbReference type="ARBA" id="ARBA00023118"/>
    </source>
</evidence>
<dbReference type="AlphaFoldDB" id="A1RZR1"/>
<dbReference type="PANTHER" id="PTHR35579">
    <property type="entry name" value="CRISPR SYSTEM CMS ENDORIBONUCLEASE CSM3"/>
    <property type="match status" value="1"/>
</dbReference>
<organism evidence="3 4">
    <name type="scientific">Thermofilum pendens (strain DSM 2475 / Hrk 5)</name>
    <dbReference type="NCBI Taxonomy" id="368408"/>
    <lineage>
        <taxon>Archaea</taxon>
        <taxon>Thermoproteota</taxon>
        <taxon>Thermoprotei</taxon>
        <taxon>Thermofilales</taxon>
        <taxon>Thermofilaceae</taxon>
        <taxon>Thermofilum</taxon>
    </lineage>
</organism>
<dbReference type="GO" id="GO:0051607">
    <property type="term" value="P:defense response to virus"/>
    <property type="evidence" value="ECO:0007669"/>
    <property type="project" value="UniProtKB-KW"/>
</dbReference>
<dbReference type="PANTHER" id="PTHR35579:SF6">
    <property type="entry name" value="DUF324 DOMAIN-CONTAINING PROTEIN"/>
    <property type="match status" value="1"/>
</dbReference>
<dbReference type="STRING" id="368408.Tpen_1293"/>
<dbReference type="Proteomes" id="UP000000641">
    <property type="component" value="Chromosome"/>
</dbReference>
<evidence type="ECO:0000313" key="3">
    <source>
        <dbReference type="EMBL" id="ABL78691.1"/>
    </source>
</evidence>
<dbReference type="HOGENOM" id="CLU_1197672_0_0_2"/>
<dbReference type="Pfam" id="PF03787">
    <property type="entry name" value="RAMPs"/>
    <property type="match status" value="1"/>
</dbReference>
<gene>
    <name evidence="3" type="ordered locus">Tpen_1293</name>
</gene>
<dbReference type="EnsemblBacteria" id="ABL78691">
    <property type="protein sequence ID" value="ABL78691"/>
    <property type="gene ID" value="Tpen_1293"/>
</dbReference>
<keyword evidence="1" id="KW-0051">Antiviral defense</keyword>
<protein>
    <recommendedName>
        <fullName evidence="2">CRISPR type III-associated protein domain-containing protein</fullName>
    </recommendedName>
</protein>
<dbReference type="eggNOG" id="arCOG02658">
    <property type="taxonomic scope" value="Archaea"/>
</dbReference>
<feature type="domain" description="CRISPR type III-associated protein" evidence="2">
    <location>
        <begin position="19"/>
        <end position="247"/>
    </location>
</feature>
<sequence>MVGLGRAQFQAKFAAILAFEARGPLHVGGRREGNVLYALRLPDGRLLVPGSTWKGAFRSIAEKLAPSIPATGPEKLALELAAAGERGRDAYLEKLRGDFEAALKGAATRFDPADVKRVVGELGLDREAGIDAREALEQYLEYYCPVGKLFGNRVRAGSLKFADSVVEAPTFRKPGVGIDRKTGTVKEGVLYFVEAGDPGAPVKLLMVGEVDERGSAASRLLASTLLYVKELGVAVGGKKSTGMGLLELRDARIHVVEYAADKGGAMLAQLLKTKPMGVEEFAAWLEAR</sequence>
<accession>A1RZR1</accession>
<evidence type="ECO:0000259" key="2">
    <source>
        <dbReference type="Pfam" id="PF03787"/>
    </source>
</evidence>
<reference evidence="4" key="1">
    <citation type="journal article" date="2008" name="J. Bacteriol.">
        <title>Genome sequence of Thermofilum pendens reveals an exceptional loss of biosynthetic pathways without genome reduction.</title>
        <authorList>
            <person name="Anderson I."/>
            <person name="Rodriguez J."/>
            <person name="Susanti D."/>
            <person name="Porat I."/>
            <person name="Reich C."/>
            <person name="Ulrich L.E."/>
            <person name="Elkins J.G."/>
            <person name="Mavromatis K."/>
            <person name="Lykidis A."/>
            <person name="Kim E."/>
            <person name="Thompson L.S."/>
            <person name="Nolan M."/>
            <person name="Land M."/>
            <person name="Copeland A."/>
            <person name="Lapidus A."/>
            <person name="Lucas S."/>
            <person name="Detter C."/>
            <person name="Zhulin I.B."/>
            <person name="Olsen G.J."/>
            <person name="Whitman W."/>
            <person name="Mukhopadhyay B."/>
            <person name="Bristow J."/>
            <person name="Kyrpides N."/>
        </authorList>
    </citation>
    <scope>NUCLEOTIDE SEQUENCE [LARGE SCALE GENOMIC DNA]</scope>
    <source>
        <strain evidence="4">DSM 2475 / Hrk 5</strain>
    </source>
</reference>